<dbReference type="InterPro" id="IPR038522">
    <property type="entry name" value="T4/T6SS_DotU_sf"/>
</dbReference>
<feature type="region of interest" description="Disordered" evidence="2">
    <location>
        <begin position="1"/>
        <end position="86"/>
    </location>
</feature>
<dbReference type="Proteomes" id="UP001055102">
    <property type="component" value="Unassembled WGS sequence"/>
</dbReference>
<name>A0ABQ4T083_9HYPH</name>
<evidence type="ECO:0000313" key="6">
    <source>
        <dbReference type="Proteomes" id="UP001055102"/>
    </source>
</evidence>
<dbReference type="InterPro" id="IPR017732">
    <property type="entry name" value="T4/T6SS_DotU"/>
</dbReference>
<keyword evidence="3" id="KW-1133">Transmembrane helix</keyword>
<feature type="region of interest" description="Disordered" evidence="2">
    <location>
        <begin position="330"/>
        <end position="349"/>
    </location>
</feature>
<keyword evidence="1 3" id="KW-0472">Membrane</keyword>
<gene>
    <name evidence="5" type="ORF">AOPFMNJM_2637</name>
</gene>
<evidence type="ECO:0000256" key="2">
    <source>
        <dbReference type="SAM" id="MobiDB-lite"/>
    </source>
</evidence>
<dbReference type="PANTHER" id="PTHR30329">
    <property type="entry name" value="STATOR ELEMENT OF FLAGELLAR MOTOR COMPLEX"/>
    <property type="match status" value="1"/>
</dbReference>
<evidence type="ECO:0000256" key="3">
    <source>
        <dbReference type="SAM" id="Phobius"/>
    </source>
</evidence>
<feature type="transmembrane region" description="Helical" evidence="3">
    <location>
        <begin position="282"/>
        <end position="302"/>
    </location>
</feature>
<evidence type="ECO:0000313" key="5">
    <source>
        <dbReference type="EMBL" id="GJE07311.1"/>
    </source>
</evidence>
<dbReference type="InterPro" id="IPR036737">
    <property type="entry name" value="OmpA-like_sf"/>
</dbReference>
<accession>A0ABQ4T083</accession>
<dbReference type="InterPro" id="IPR006665">
    <property type="entry name" value="OmpA-like"/>
</dbReference>
<dbReference type="Pfam" id="PF00691">
    <property type="entry name" value="OmpA"/>
    <property type="match status" value="1"/>
</dbReference>
<dbReference type="PROSITE" id="PS51123">
    <property type="entry name" value="OMPA_2"/>
    <property type="match status" value="1"/>
</dbReference>
<protein>
    <recommendedName>
        <fullName evidence="4">OmpA-like domain-containing protein</fullName>
    </recommendedName>
</protein>
<dbReference type="Gene3D" id="3.30.1330.60">
    <property type="entry name" value="OmpA-like domain"/>
    <property type="match status" value="1"/>
</dbReference>
<dbReference type="NCBIfam" id="NF038228">
    <property type="entry name" value="IcmH_DotU_IVB"/>
    <property type="match status" value="1"/>
</dbReference>
<feature type="compositionally biased region" description="Basic and acidic residues" evidence="2">
    <location>
        <begin position="1"/>
        <end position="10"/>
    </location>
</feature>
<feature type="domain" description="OmpA-like" evidence="4">
    <location>
        <begin position="370"/>
        <end position="490"/>
    </location>
</feature>
<sequence length="490" mass="52550">MNDPFGRGDRTIILPDPGGRRPAAPDPRPSAPAPQPASRPQAPPSWPTAPAATPASGAADPDDWALSDTAARNRAPPPAAEPNERRRALVLKRDVVSAPNANPFLRAAAPLLLLLGRLRVQLSTASFSNLMEQVAASIDDFEKDTRGSGASPEQVRAAKYIVCATADDIVQNIPTDERHVWTQYSMLSRFFGERVGGVRFFEELEKAKVDPSGNYHLLELIHACLGIGFQGMHRSGGGGAAALQTIQRNLYELLRRTRPLIREVSPRWQGQPIAAEAFRVQIPLWATAAVVGVVLLGLFLALRTMLTGNAEAAATDLVSLHPTTEIGLQRRVYAPPPPPPPPPPPESQAARYQDILKAEIADGSIAVVENGNQIVLRIAAALFPPADARVKPAFAGLLQRLAGLLDKGAGPIRIVGHTDIFPIKTVRFPSNFELSQARAQAVAEIVKGGLAKPDRIETEGKGADVPIASNATPEGRARNRRVDIVVPRAR</sequence>
<dbReference type="PANTHER" id="PTHR30329:SF19">
    <property type="entry name" value="OUTER MEMBRANE PROTEIN, OMPA FAMILY"/>
    <property type="match status" value="1"/>
</dbReference>
<proteinExistence type="predicted"/>
<dbReference type="NCBIfam" id="TIGR03349">
    <property type="entry name" value="IV_VI_DotU"/>
    <property type="match status" value="1"/>
</dbReference>
<feature type="compositionally biased region" description="Pro residues" evidence="2">
    <location>
        <begin position="24"/>
        <end position="47"/>
    </location>
</feature>
<dbReference type="RefSeq" id="WP_238276441.1">
    <property type="nucleotide sequence ID" value="NZ_BPQR01000043.1"/>
</dbReference>
<evidence type="ECO:0000256" key="1">
    <source>
        <dbReference type="PROSITE-ProRule" id="PRU00473"/>
    </source>
</evidence>
<keyword evidence="3" id="KW-0812">Transmembrane</keyword>
<dbReference type="EMBL" id="BPQR01000043">
    <property type="protein sequence ID" value="GJE07311.1"/>
    <property type="molecule type" value="Genomic_DNA"/>
</dbReference>
<dbReference type="InterPro" id="IPR050330">
    <property type="entry name" value="Bact_OuterMem_StrucFunc"/>
</dbReference>
<organism evidence="5 6">
    <name type="scientific">Methylobacterium jeotgali</name>
    <dbReference type="NCBI Taxonomy" id="381630"/>
    <lineage>
        <taxon>Bacteria</taxon>
        <taxon>Pseudomonadati</taxon>
        <taxon>Pseudomonadota</taxon>
        <taxon>Alphaproteobacteria</taxon>
        <taxon>Hyphomicrobiales</taxon>
        <taxon>Methylobacteriaceae</taxon>
        <taxon>Methylobacterium</taxon>
    </lineage>
</organism>
<feature type="compositionally biased region" description="Pro residues" evidence="2">
    <location>
        <begin position="334"/>
        <end position="346"/>
    </location>
</feature>
<dbReference type="Pfam" id="PF09850">
    <property type="entry name" value="DotU"/>
    <property type="match status" value="1"/>
</dbReference>
<dbReference type="Gene3D" id="1.25.40.590">
    <property type="entry name" value="Type IV / VI secretion system, DotU"/>
    <property type="match status" value="1"/>
</dbReference>
<evidence type="ECO:0000259" key="4">
    <source>
        <dbReference type="PROSITE" id="PS51123"/>
    </source>
</evidence>
<feature type="compositionally biased region" description="Low complexity" evidence="2">
    <location>
        <begin position="48"/>
        <end position="59"/>
    </location>
</feature>
<dbReference type="CDD" id="cd07185">
    <property type="entry name" value="OmpA_C-like"/>
    <property type="match status" value="1"/>
</dbReference>
<dbReference type="SUPFAM" id="SSF103088">
    <property type="entry name" value="OmpA-like"/>
    <property type="match status" value="1"/>
</dbReference>
<reference evidence="5" key="1">
    <citation type="journal article" date="2021" name="Front. Microbiol.">
        <title>Comprehensive Comparative Genomics and Phenotyping of Methylobacterium Species.</title>
        <authorList>
            <person name="Alessa O."/>
            <person name="Ogura Y."/>
            <person name="Fujitani Y."/>
            <person name="Takami H."/>
            <person name="Hayashi T."/>
            <person name="Sahin N."/>
            <person name="Tani A."/>
        </authorList>
    </citation>
    <scope>NUCLEOTIDE SEQUENCE</scope>
    <source>
        <strain evidence="5">LMG 23639</strain>
    </source>
</reference>
<reference evidence="5" key="2">
    <citation type="submission" date="2021-08" db="EMBL/GenBank/DDBJ databases">
        <authorList>
            <person name="Tani A."/>
            <person name="Ola A."/>
            <person name="Ogura Y."/>
            <person name="Katsura K."/>
            <person name="Hayashi T."/>
        </authorList>
    </citation>
    <scope>NUCLEOTIDE SEQUENCE</scope>
    <source>
        <strain evidence="5">LMG 23639</strain>
    </source>
</reference>
<comment type="caution">
    <text evidence="5">The sequence shown here is derived from an EMBL/GenBank/DDBJ whole genome shotgun (WGS) entry which is preliminary data.</text>
</comment>
<keyword evidence="6" id="KW-1185">Reference proteome</keyword>